<evidence type="ECO:0000256" key="1">
    <source>
        <dbReference type="ARBA" id="ARBA00004370"/>
    </source>
</evidence>
<evidence type="ECO:0000313" key="7">
    <source>
        <dbReference type="EMBL" id="QEW28624.1"/>
    </source>
</evidence>
<dbReference type="GO" id="GO:0019867">
    <property type="term" value="C:outer membrane"/>
    <property type="evidence" value="ECO:0007669"/>
    <property type="project" value="InterPro"/>
</dbReference>
<dbReference type="Pfam" id="PF07244">
    <property type="entry name" value="POTRA"/>
    <property type="match status" value="1"/>
</dbReference>
<feature type="chain" id="PRO_5025071790" evidence="4">
    <location>
        <begin position="26"/>
        <end position="597"/>
    </location>
</feature>
<keyword evidence="2" id="KW-0812">Transmembrane</keyword>
<dbReference type="InterPro" id="IPR039910">
    <property type="entry name" value="D15-like"/>
</dbReference>
<feature type="signal peptide" evidence="4">
    <location>
        <begin position="1"/>
        <end position="25"/>
    </location>
</feature>
<dbReference type="PANTHER" id="PTHR12815:SF42">
    <property type="entry name" value="BACTERIAL SURFACE ANTIGEN (D15) DOMAIN-CONTAINING PROTEIN"/>
    <property type="match status" value="1"/>
</dbReference>
<dbReference type="KEGG" id="rid:RIdsm_04456"/>
<keyword evidence="2" id="KW-1134">Transmembrane beta strand</keyword>
<dbReference type="Gene3D" id="3.10.20.310">
    <property type="entry name" value="membrane protein fhac"/>
    <property type="match status" value="1"/>
</dbReference>
<sequence length="597" mass="63773" precursor="true">MVSTRRIASSLLLLALLGTARIAGAAEVFIQLPASATGLDGQLRDASISVKTVEEEGVTTQDILAAARADYARMVGALYEVGRYGGVVSIKVDGREAADISPLATPSQIRQIVIQVQPGPLFRFSTTRIAPIAPETELPEGFRPGATAYSAVVGEAVDASVETWRNRGHAKVAIADQRITANHAGARLSAEITLAPGPRLTFGDLVVTRQGAVRPDRIRDIAGLPTGKVYSPEEVRKASRRLRRTGAFSSVVLEDAENIGPGNTLDINATLADAKPRRFGFGAEISSLEGLTLSGFWLHRNLLGGAERLRIEGEVSGIGGDSGGMDYIFSTRFDRPATFNPDTDLYLSARAQELDEPDFRERSIRVGGGFLHRFSDELTGEIGVAYQFTDINDDLGSRTLEHFLLPASLEYDTRDVELNAKKGVYANLELTPFVGLDNDSLGARLYFDARQYLTFGKTDGLTFATRAQFGSVSGAGIAQVPPDMLFYSGGAGTVRGQSYKDLAVNLGPGLRIGGRSFAAVSAELRARVKDKWSVVGFADAGFVGRDSFWDNGSSHYGAGVGVRYDTGLGPIRVDLATPLGSNAGENVELYIGIGQAF</sequence>
<comment type="subcellular location">
    <subcellularLocation>
        <location evidence="1">Membrane</location>
    </subcellularLocation>
</comment>
<evidence type="ECO:0000256" key="2">
    <source>
        <dbReference type="ARBA" id="ARBA00022452"/>
    </source>
</evidence>
<gene>
    <name evidence="7" type="primary">tama</name>
    <name evidence="7" type="ORF">RIdsm_04456</name>
</gene>
<feature type="domain" description="POTRA" evidence="6">
    <location>
        <begin position="212"/>
        <end position="259"/>
    </location>
</feature>
<evidence type="ECO:0000256" key="3">
    <source>
        <dbReference type="ARBA" id="ARBA00023136"/>
    </source>
</evidence>
<reference evidence="7 8" key="1">
    <citation type="submission" date="2018-08" db="EMBL/GenBank/DDBJ databases">
        <title>Genetic Globetrotter - A new plasmid hitch-hiking vast phylogenetic and geographic distances.</title>
        <authorList>
            <person name="Vollmers J."/>
            <person name="Petersen J."/>
        </authorList>
    </citation>
    <scope>NUCLEOTIDE SEQUENCE [LARGE SCALE GENOMIC DNA]</scope>
    <source>
        <strain evidence="7 8">DSM 26383</strain>
    </source>
</reference>
<evidence type="ECO:0000256" key="4">
    <source>
        <dbReference type="SAM" id="SignalP"/>
    </source>
</evidence>
<dbReference type="InterPro" id="IPR010827">
    <property type="entry name" value="BamA/TamA_POTRA"/>
</dbReference>
<proteinExistence type="predicted"/>
<dbReference type="RefSeq" id="WP_057820302.1">
    <property type="nucleotide sequence ID" value="NZ_CP031598.1"/>
</dbReference>
<evidence type="ECO:0000259" key="5">
    <source>
        <dbReference type="Pfam" id="PF01103"/>
    </source>
</evidence>
<name>A0A5P3AIR9_9RHOB</name>
<dbReference type="PANTHER" id="PTHR12815">
    <property type="entry name" value="SORTING AND ASSEMBLY MACHINERY SAMM50 PROTEIN FAMILY MEMBER"/>
    <property type="match status" value="1"/>
</dbReference>
<keyword evidence="4" id="KW-0732">Signal</keyword>
<protein>
    <submittedName>
        <fullName evidence="7">Autotransporter assembly factor TamA</fullName>
    </submittedName>
</protein>
<organism evidence="7 8">
    <name type="scientific">Roseovarius indicus</name>
    <dbReference type="NCBI Taxonomy" id="540747"/>
    <lineage>
        <taxon>Bacteria</taxon>
        <taxon>Pseudomonadati</taxon>
        <taxon>Pseudomonadota</taxon>
        <taxon>Alphaproteobacteria</taxon>
        <taxon>Rhodobacterales</taxon>
        <taxon>Roseobacteraceae</taxon>
        <taxon>Roseovarius</taxon>
    </lineage>
</organism>
<accession>A0A5P3AIR9</accession>
<feature type="domain" description="Bacterial surface antigen (D15)" evidence="5">
    <location>
        <begin position="301"/>
        <end position="597"/>
    </location>
</feature>
<keyword evidence="3" id="KW-0472">Membrane</keyword>
<dbReference type="Gene3D" id="2.40.160.50">
    <property type="entry name" value="membrane protein fhac: a member of the omp85/tpsb transporter family"/>
    <property type="match status" value="1"/>
</dbReference>
<dbReference type="AlphaFoldDB" id="A0A5P3AIR9"/>
<evidence type="ECO:0000313" key="8">
    <source>
        <dbReference type="Proteomes" id="UP000325785"/>
    </source>
</evidence>
<dbReference type="Pfam" id="PF01103">
    <property type="entry name" value="Omp85"/>
    <property type="match status" value="1"/>
</dbReference>
<dbReference type="Proteomes" id="UP000325785">
    <property type="component" value="Chromosome"/>
</dbReference>
<dbReference type="EMBL" id="CP031598">
    <property type="protein sequence ID" value="QEW28624.1"/>
    <property type="molecule type" value="Genomic_DNA"/>
</dbReference>
<dbReference type="InterPro" id="IPR000184">
    <property type="entry name" value="Bac_surfAg_D15"/>
</dbReference>
<evidence type="ECO:0000259" key="6">
    <source>
        <dbReference type="Pfam" id="PF07244"/>
    </source>
</evidence>